<protein>
    <submittedName>
        <fullName evidence="4">Uncharacterized protein</fullName>
    </submittedName>
</protein>
<evidence type="ECO:0000256" key="1">
    <source>
        <dbReference type="ARBA" id="ARBA00022737"/>
    </source>
</evidence>
<evidence type="ECO:0000256" key="2">
    <source>
        <dbReference type="ARBA" id="ARBA00023043"/>
    </source>
</evidence>
<accession>A0A813CZZ8</accession>
<dbReference type="AlphaFoldDB" id="A0A813CZZ8"/>
<evidence type="ECO:0000313" key="5">
    <source>
        <dbReference type="Proteomes" id="UP000654075"/>
    </source>
</evidence>
<dbReference type="SMART" id="SM00248">
    <property type="entry name" value="ANK"/>
    <property type="match status" value="2"/>
</dbReference>
<dbReference type="Gene3D" id="1.25.40.20">
    <property type="entry name" value="Ankyrin repeat-containing domain"/>
    <property type="match status" value="1"/>
</dbReference>
<feature type="region of interest" description="Disordered" evidence="3">
    <location>
        <begin position="218"/>
        <end position="237"/>
    </location>
</feature>
<dbReference type="OrthoDB" id="46564at2759"/>
<dbReference type="PANTHER" id="PTHR24126:SF14">
    <property type="entry name" value="ANK_REP_REGION DOMAIN-CONTAINING PROTEIN"/>
    <property type="match status" value="1"/>
</dbReference>
<evidence type="ECO:0000256" key="3">
    <source>
        <dbReference type="SAM" id="MobiDB-lite"/>
    </source>
</evidence>
<dbReference type="InterPro" id="IPR002110">
    <property type="entry name" value="Ankyrin_rpt"/>
</dbReference>
<proteinExistence type="predicted"/>
<gene>
    <name evidence="4" type="ORF">PGLA1383_LOCUS240</name>
</gene>
<keyword evidence="2" id="KW-0040">ANK repeat</keyword>
<sequence length="237" mass="25271">MATLWCQNVKRAFRGLKAFLGFASVEDVARETRLSSPLLAPEDSSPAEEQMSQEALARLLGNSRSDEVPLNDCSEAEAEAFLEVMRGQDSRLCLKTVRQASASVVNARDECIGNALHAAASEGHLEAVRLLLLRSDFRGVNCLNSIGSTALHIAAANDEEDICKVLLLCPRFTAGVNAVNDNGQSALDFAVEYGSGVCSPVLEAAGGQSVKLRRRVGAAYRPEPPQEGPAQDMAGLD</sequence>
<reference evidence="4" key="1">
    <citation type="submission" date="2021-02" db="EMBL/GenBank/DDBJ databases">
        <authorList>
            <person name="Dougan E. K."/>
            <person name="Rhodes N."/>
            <person name="Thang M."/>
            <person name="Chan C."/>
        </authorList>
    </citation>
    <scope>NUCLEOTIDE SEQUENCE</scope>
</reference>
<organism evidence="4 5">
    <name type="scientific">Polarella glacialis</name>
    <name type="common">Dinoflagellate</name>
    <dbReference type="NCBI Taxonomy" id="89957"/>
    <lineage>
        <taxon>Eukaryota</taxon>
        <taxon>Sar</taxon>
        <taxon>Alveolata</taxon>
        <taxon>Dinophyceae</taxon>
        <taxon>Suessiales</taxon>
        <taxon>Suessiaceae</taxon>
        <taxon>Polarella</taxon>
    </lineage>
</organism>
<dbReference type="Proteomes" id="UP000654075">
    <property type="component" value="Unassembled WGS sequence"/>
</dbReference>
<dbReference type="Pfam" id="PF12796">
    <property type="entry name" value="Ank_2"/>
    <property type="match status" value="1"/>
</dbReference>
<dbReference type="PANTHER" id="PTHR24126">
    <property type="entry name" value="ANKYRIN REPEAT, PH AND SEC7 DOMAIN CONTAINING PROTEIN SECG-RELATED"/>
    <property type="match status" value="1"/>
</dbReference>
<dbReference type="InterPro" id="IPR036770">
    <property type="entry name" value="Ankyrin_rpt-contain_sf"/>
</dbReference>
<comment type="caution">
    <text evidence="4">The sequence shown here is derived from an EMBL/GenBank/DDBJ whole genome shotgun (WGS) entry which is preliminary data.</text>
</comment>
<name>A0A813CZZ8_POLGL</name>
<dbReference type="EMBL" id="CAJNNV010000047">
    <property type="protein sequence ID" value="CAE8581211.1"/>
    <property type="molecule type" value="Genomic_DNA"/>
</dbReference>
<keyword evidence="1" id="KW-0677">Repeat</keyword>
<keyword evidence="5" id="KW-1185">Reference proteome</keyword>
<evidence type="ECO:0000313" key="4">
    <source>
        <dbReference type="EMBL" id="CAE8581211.1"/>
    </source>
</evidence>
<dbReference type="SUPFAM" id="SSF48403">
    <property type="entry name" value="Ankyrin repeat"/>
    <property type="match status" value="1"/>
</dbReference>